<feature type="domain" description="Helicase ATP-binding" evidence="4">
    <location>
        <begin position="181"/>
        <end position="383"/>
    </location>
</feature>
<dbReference type="Pfam" id="PF00271">
    <property type="entry name" value="Helicase_C"/>
    <property type="match status" value="1"/>
</dbReference>
<feature type="region of interest" description="Disordered" evidence="3">
    <location>
        <begin position="1606"/>
        <end position="1625"/>
    </location>
</feature>
<keyword evidence="2" id="KW-0680">Restriction system</keyword>
<dbReference type="InterPro" id="IPR014001">
    <property type="entry name" value="Helicase_ATP-bd"/>
</dbReference>
<protein>
    <submittedName>
        <fullName evidence="6">Putative helicase</fullName>
    </submittedName>
</protein>
<accession>B6AKZ0</accession>
<dbReference type="GO" id="GO:0005524">
    <property type="term" value="F:ATP binding"/>
    <property type="evidence" value="ECO:0007669"/>
    <property type="project" value="InterPro"/>
</dbReference>
<dbReference type="GO" id="GO:0004386">
    <property type="term" value="F:helicase activity"/>
    <property type="evidence" value="ECO:0007669"/>
    <property type="project" value="UniProtKB-KW"/>
</dbReference>
<evidence type="ECO:0000256" key="3">
    <source>
        <dbReference type="SAM" id="MobiDB-lite"/>
    </source>
</evidence>
<dbReference type="InterPro" id="IPR002052">
    <property type="entry name" value="DNA_methylase_N6_adenine_CS"/>
</dbReference>
<dbReference type="Pfam" id="PF18135">
    <property type="entry name" value="Type_ISP_C"/>
    <property type="match status" value="1"/>
</dbReference>
<gene>
    <name evidence="6" type="ORF">CGL2_11346022</name>
</gene>
<dbReference type="GO" id="GO:0005829">
    <property type="term" value="C:cytosol"/>
    <property type="evidence" value="ECO:0007669"/>
    <property type="project" value="TreeGrafter"/>
</dbReference>
<dbReference type="Gene3D" id="3.40.50.150">
    <property type="entry name" value="Vaccinia Virus protein VP39"/>
    <property type="match status" value="1"/>
</dbReference>
<dbReference type="PANTHER" id="PTHR47396:SF1">
    <property type="entry name" value="ATP-DEPENDENT HELICASE IRC3-RELATED"/>
    <property type="match status" value="1"/>
</dbReference>
<dbReference type="CDD" id="cd22333">
    <property type="entry name" value="LlaBIII_nuclease-like"/>
    <property type="match status" value="1"/>
</dbReference>
<dbReference type="InterPro" id="IPR029063">
    <property type="entry name" value="SAM-dependent_MTases_sf"/>
</dbReference>
<keyword evidence="6" id="KW-0067">ATP-binding</keyword>
<reference evidence="6" key="1">
    <citation type="journal article" date="2004" name="Nature">
        <title>Community structure and metabolism through reconstruction of microbial genomes from the environment.</title>
        <authorList>
            <person name="Tyson G.W."/>
            <person name="Chapman J."/>
            <person name="Hugenholtz P."/>
            <person name="Allen E.E."/>
            <person name="Ram R.J."/>
            <person name="Richardson P.M."/>
            <person name="Solovyev V.V."/>
            <person name="Rubin E.M."/>
            <person name="Rokhsar D.S."/>
            <person name="Banfield J.F."/>
        </authorList>
    </citation>
    <scope>NUCLEOTIDE SEQUENCE [LARGE SCALE GENOMIC DNA]</scope>
</reference>
<dbReference type="InterPro" id="IPR050742">
    <property type="entry name" value="Helicase_Restrict-Modif_Enz"/>
</dbReference>
<dbReference type="GO" id="GO:0008170">
    <property type="term" value="F:N-methyltransferase activity"/>
    <property type="evidence" value="ECO:0007669"/>
    <property type="project" value="InterPro"/>
</dbReference>
<dbReference type="InterPro" id="IPR001650">
    <property type="entry name" value="Helicase_C-like"/>
</dbReference>
<sequence>MQIQDVLESFRRIAKSEREKGDLFERLVVAFLKTDPLFRDRFEDVWIWKEWPDLYLSGFDQRDTGIDLVAKEREGGSCAIQCKFFDPSYTIDKKDIDSFFTLSGKEPFTSRLIVSTTDKWSVHAEEALRNQKIKVNRIGLADLESSLIDWTRIVPTEPERLFFRKKKSLLPHQKVAVEKVIEGFTNHDRGKLIMACGTGKTFTSLKIAETLVPENGLILYLVPSIALVSQTLSEWTRESEGFLHSFVVCSDTTVGKKKDNWPEDLRVHDLAYPATTDPEKLSKHVLRHQREGIGRTVVFSTYQSIQVIHDAQEKFSLPSFDLAICDEAHRTTGVTAQGEADSAFVAVHRKDYIGAKKRLYMTATPRIYTDSAKSKARQSEFQLYSMDDPEIYGPEFHRLGFGEAVKENLLSDYKVLVLMVDQEDISRRFPYLTDISGKEIPLPDAAKIIGCWNGLSKKMVSEDGEVRSDPFPMRRAVAFSRSIKDSDALAKRFSHIVDQYLESLSVDTEEDPPLKCEVRHVDGTFNILQRNSLLEWLKSDEIGDNECRILSNARCLSEGVDVPALDSVIFLNPRDSVVDVVQSVGRVMRKSPGKDYGYILLPIVVSSDVEPEEALDTNENYRVVWTVLQALRAHDERLNAEINKLDLNKNASDRIQVIGKPSPMDPQKSGEIPFTFPEIEEWREAIYARIVKKCGSTTYWESWASDVAAIAQNQIARIKGLLSSSDPHPQKVFNEFLNSLRTSINPEIKEDEAIEMLSQHVITKPVFDALFEGYSFTEHNPVSQALQTFLDEIRGRSIEAETEKLEGFYESVRERVGGIKTPEGRQRVIVELYFKFFKTAFPKMAERVGIVYTPVEVVDFILKSADSILKKHFEKGLTDSDIHILDPFTGTGTFLVRLLQNGIIRSEDMLRKYQEELHANEIVLLAYYIASINIESAFHDLTERPYEAFPGIVLTDTFQLGEKESPFFGRVFLPENNERVARQKRAPIRVIVGNPPYSVGQKSENDNSKNRDYPYLDKRIEDTYAKESSSGLKKSLYDSYIRAIRWASDRIGNRGVIGFVTNASFIDSTATDGLRKCLGKEFSEIYCFNLRGNANTSGEQRKKEKGNIFGSGSKTPVAITLFVKNPSLAGPCTIHYHDIGDYLSKEQKLNIISEKGSIDNVPWIGIYPNKAGDWINQRSGDFENLVPLGNKEDQTDKTVFDLYSLGVLTSRDSWVYNFSHERLNKNMQSMIDFYNQQVRDFAAKGLGKSASVKDVESFIDTDPKKISWSGALKKDLLQKKTFQFDENSIIPGIYRPFCKQWMYFDRNFNERVYQIPRIFPKPDLENKVISVMGIGANKEFSVLITDFLPDYELISKGQCFPLYRYEQVQTSGIERFIKEKKHPKTEFRRLDAISDQALEDFRSVASADITKDDIFYYVYGILHSPDFRAKYKSDLAKSLPRVPKPLGPGMFWAFSDAGRDLAHLHLDYESVDPWPLEEKTDGMIVRMLPKEFYRVEKMRFGKGSDGKTDKTTIVYNSHVTLSGIPLEAYEYIVNGKSAIEWILDRYQIKPKNDSEIKNDPNEWSGDPRYILDLLKRIVRVSIETMKIVNGLPSWKEKEPKKNRYRTVFTGGESLAAEDENNENER</sequence>
<dbReference type="InterPro" id="IPR041635">
    <property type="entry name" value="Type_ISP_LLaBIII_C"/>
</dbReference>
<dbReference type="SMART" id="SM00487">
    <property type="entry name" value="DEXDc"/>
    <property type="match status" value="1"/>
</dbReference>
<dbReference type="GO" id="GO:0032259">
    <property type="term" value="P:methylation"/>
    <property type="evidence" value="ECO:0007669"/>
    <property type="project" value="InterPro"/>
</dbReference>
<dbReference type="GO" id="GO:0016787">
    <property type="term" value="F:hydrolase activity"/>
    <property type="evidence" value="ECO:0007669"/>
    <property type="project" value="InterPro"/>
</dbReference>
<reference evidence="6" key="2">
    <citation type="journal article" date="2008" name="PLoS Biol.">
        <title>Population genomic analysis of strain variation in Leptospirillum group II bacteria involved in acid mine drainage formation.</title>
        <authorList>
            <person name="Simmons S.L."/>
            <person name="Dibartolo G."/>
            <person name="Denef V.J."/>
            <person name="Goltsman D.S."/>
            <person name="Thelen M.P."/>
            <person name="Banfield J.F."/>
        </authorList>
    </citation>
    <scope>NUCLEOTIDE SEQUENCE [LARGE SCALE GENOMIC DNA]</scope>
</reference>
<dbReference type="SUPFAM" id="SSF52980">
    <property type="entry name" value="Restriction endonuclease-like"/>
    <property type="match status" value="1"/>
</dbReference>
<dbReference type="CDD" id="cd18785">
    <property type="entry name" value="SF2_C"/>
    <property type="match status" value="1"/>
</dbReference>
<evidence type="ECO:0000259" key="4">
    <source>
        <dbReference type="PROSITE" id="PS51192"/>
    </source>
</evidence>
<dbReference type="SUPFAM" id="SSF52540">
    <property type="entry name" value="P-loop containing nucleoside triphosphate hydrolases"/>
    <property type="match status" value="1"/>
</dbReference>
<dbReference type="GO" id="GO:0009307">
    <property type="term" value="P:DNA restriction-modification system"/>
    <property type="evidence" value="ECO:0007669"/>
    <property type="project" value="UniProtKB-KW"/>
</dbReference>
<evidence type="ECO:0000259" key="5">
    <source>
        <dbReference type="PROSITE" id="PS51194"/>
    </source>
</evidence>
<dbReference type="Pfam" id="PF02384">
    <property type="entry name" value="N6_Mtase"/>
    <property type="match status" value="1"/>
</dbReference>
<dbReference type="PROSITE" id="PS51192">
    <property type="entry name" value="HELICASE_ATP_BIND_1"/>
    <property type="match status" value="1"/>
</dbReference>
<dbReference type="Pfam" id="PF13156">
    <property type="entry name" value="Mrr_cat_2"/>
    <property type="match status" value="1"/>
</dbReference>
<dbReference type="InterPro" id="IPR039442">
    <property type="entry name" value="Mrr-like_dom"/>
</dbReference>
<comment type="similarity">
    <text evidence="1">Belongs to the N(4)/N(6)-methyltransferase family.</text>
</comment>
<dbReference type="InterPro" id="IPR053980">
    <property type="entry name" value="ISP_coupler"/>
</dbReference>
<dbReference type="InterPro" id="IPR006935">
    <property type="entry name" value="Helicase/UvrB_N"/>
</dbReference>
<dbReference type="Pfam" id="PF04851">
    <property type="entry name" value="ResIII"/>
    <property type="match status" value="1"/>
</dbReference>
<dbReference type="PROSITE" id="PS00092">
    <property type="entry name" value="N6_MTASE"/>
    <property type="match status" value="1"/>
</dbReference>
<dbReference type="SMART" id="SM00490">
    <property type="entry name" value="HELICc"/>
    <property type="match status" value="1"/>
</dbReference>
<dbReference type="PRINTS" id="PR00507">
    <property type="entry name" value="N12N6MTFRASE"/>
</dbReference>
<keyword evidence="6" id="KW-0378">Hydrolase</keyword>
<evidence type="ECO:0000256" key="2">
    <source>
        <dbReference type="ARBA" id="ARBA00022747"/>
    </source>
</evidence>
<proteinExistence type="inferred from homology"/>
<evidence type="ECO:0000256" key="1">
    <source>
        <dbReference type="ARBA" id="ARBA00006594"/>
    </source>
</evidence>
<organism evidence="6">
    <name type="scientific">Leptospirillum sp. Group II '5-way CG'</name>
    <dbReference type="NCBI Taxonomy" id="419541"/>
    <lineage>
        <taxon>Bacteria</taxon>
        <taxon>Pseudomonadati</taxon>
        <taxon>Nitrospirota</taxon>
        <taxon>Nitrospiria</taxon>
        <taxon>Nitrospirales</taxon>
        <taxon>Nitrospiraceae</taxon>
        <taxon>Leptospirillum</taxon>
    </lineage>
</organism>
<dbReference type="EMBL" id="DS995259">
    <property type="protein sequence ID" value="EDZ40244.1"/>
    <property type="molecule type" value="Genomic_DNA"/>
</dbReference>
<dbReference type="Pfam" id="PF22240">
    <property type="entry name" value="ISP_coupler"/>
    <property type="match status" value="1"/>
</dbReference>
<dbReference type="InterPro" id="IPR011335">
    <property type="entry name" value="Restrct_endonuc-II-like"/>
</dbReference>
<dbReference type="SUPFAM" id="SSF53335">
    <property type="entry name" value="S-adenosyl-L-methionine-dependent methyltransferases"/>
    <property type="match status" value="1"/>
</dbReference>
<dbReference type="InterPro" id="IPR027417">
    <property type="entry name" value="P-loop_NTPase"/>
</dbReference>
<dbReference type="PANTHER" id="PTHR47396">
    <property type="entry name" value="TYPE I RESTRICTION ENZYME ECOKI R PROTEIN"/>
    <property type="match status" value="1"/>
</dbReference>
<feature type="compositionally biased region" description="Acidic residues" evidence="3">
    <location>
        <begin position="1615"/>
        <end position="1625"/>
    </location>
</feature>
<dbReference type="Gene3D" id="3.40.1350.10">
    <property type="match status" value="1"/>
</dbReference>
<dbReference type="PROSITE" id="PS51194">
    <property type="entry name" value="HELICASE_CTER"/>
    <property type="match status" value="1"/>
</dbReference>
<keyword evidence="6" id="KW-0347">Helicase</keyword>
<dbReference type="GO" id="GO:0003677">
    <property type="term" value="F:DNA binding"/>
    <property type="evidence" value="ECO:0007669"/>
    <property type="project" value="InterPro"/>
</dbReference>
<dbReference type="Gene3D" id="3.40.50.300">
    <property type="entry name" value="P-loop containing nucleotide triphosphate hydrolases"/>
    <property type="match status" value="2"/>
</dbReference>
<dbReference type="InterPro" id="IPR003356">
    <property type="entry name" value="DNA_methylase_A-5"/>
</dbReference>
<name>B6AKZ0_9BACT</name>
<keyword evidence="6" id="KW-0547">Nucleotide-binding</keyword>
<feature type="domain" description="Helicase C-terminal" evidence="5">
    <location>
        <begin position="454"/>
        <end position="646"/>
    </location>
</feature>
<dbReference type="InterPro" id="IPR011856">
    <property type="entry name" value="tRNA_endonuc-like_dom_sf"/>
</dbReference>
<evidence type="ECO:0000313" key="6">
    <source>
        <dbReference type="EMBL" id="EDZ40244.1"/>
    </source>
</evidence>